<dbReference type="AlphaFoldDB" id="A0A6J4V2J2"/>
<evidence type="ECO:0000256" key="2">
    <source>
        <dbReference type="SAM" id="Phobius"/>
    </source>
</evidence>
<sequence>MVNVGLSMGTILKLGSTLFTPSLAQIVNVGFGPAGLLGITVAVAGAALYFLRTIRPELARDHDIFFAAVGLLCGGILFFQGWRLDPILLFGQLLLTGSSVFFAIESIRLRQVSTVQAKRSGGTPIFEEDEQPFTNRRGSRDFYAELDEYGSTYDDPGRPQIRGTRDNSDRRAYIDELPSDNRSRRSPGRSSQSSQRSSSTNRPSSKSRPDRTNPSGRSRRDSRPDSQGIYSTPEEDFAAWGDSDYSDPGAARGQSDVRETPVNFERGGSSRSSNKGKANSSKPRRKRPRPESPANPAPTGDYVDYQPIDYSDYKNYTDSEQDNSADFDDDDNKRS</sequence>
<evidence type="ECO:0000313" key="3">
    <source>
        <dbReference type="EMBL" id="CAA9567161.1"/>
    </source>
</evidence>
<keyword evidence="2" id="KW-1133">Transmembrane helix</keyword>
<proteinExistence type="predicted"/>
<keyword evidence="2" id="KW-0812">Transmembrane</keyword>
<organism evidence="3">
    <name type="scientific">uncultured Synechococcales cyanobacterium</name>
    <dbReference type="NCBI Taxonomy" id="1936017"/>
    <lineage>
        <taxon>Bacteria</taxon>
        <taxon>Bacillati</taxon>
        <taxon>Cyanobacteriota</taxon>
        <taxon>Cyanophyceae</taxon>
        <taxon>Synechococcales</taxon>
        <taxon>environmental samples</taxon>
    </lineage>
</organism>
<evidence type="ECO:0000256" key="1">
    <source>
        <dbReference type="SAM" id="MobiDB-lite"/>
    </source>
</evidence>
<reference evidence="3" key="1">
    <citation type="submission" date="2020-02" db="EMBL/GenBank/DDBJ databases">
        <authorList>
            <person name="Meier V. D."/>
        </authorList>
    </citation>
    <scope>NUCLEOTIDE SEQUENCE</scope>
    <source>
        <strain evidence="3">AVDCRST_MAG81</strain>
    </source>
</reference>
<feature type="transmembrane region" description="Helical" evidence="2">
    <location>
        <begin position="34"/>
        <end position="51"/>
    </location>
</feature>
<accession>A0A6J4V2J2</accession>
<feature type="compositionally biased region" description="Low complexity" evidence="1">
    <location>
        <begin position="188"/>
        <end position="206"/>
    </location>
</feature>
<dbReference type="InterPro" id="IPR010004">
    <property type="entry name" value="Uncharacterised_Ycf66"/>
</dbReference>
<feature type="compositionally biased region" description="Basic and acidic residues" evidence="1">
    <location>
        <begin position="163"/>
        <end position="183"/>
    </location>
</feature>
<keyword evidence="2" id="KW-0472">Membrane</keyword>
<protein>
    <submittedName>
        <fullName evidence="3">Uncharacterized protein</fullName>
    </submittedName>
</protein>
<feature type="region of interest" description="Disordered" evidence="1">
    <location>
        <begin position="149"/>
        <end position="335"/>
    </location>
</feature>
<name>A0A6J4V2J2_9CYAN</name>
<gene>
    <name evidence="3" type="ORF">AVDCRST_MAG81-1342</name>
</gene>
<feature type="transmembrane region" description="Helical" evidence="2">
    <location>
        <begin position="87"/>
        <end position="104"/>
    </location>
</feature>
<dbReference type="EMBL" id="CADCWO010000069">
    <property type="protein sequence ID" value="CAA9567161.1"/>
    <property type="molecule type" value="Genomic_DNA"/>
</dbReference>
<feature type="compositionally biased region" description="Acidic residues" evidence="1">
    <location>
        <begin position="319"/>
        <end position="335"/>
    </location>
</feature>
<dbReference type="Pfam" id="PF07444">
    <property type="entry name" value="Ycf66_N"/>
    <property type="match status" value="1"/>
</dbReference>
<feature type="transmembrane region" description="Helical" evidence="2">
    <location>
        <begin position="63"/>
        <end position="81"/>
    </location>
</feature>
<feature type="compositionally biased region" description="Low complexity" evidence="1">
    <location>
        <begin position="266"/>
        <end position="281"/>
    </location>
</feature>